<organism evidence="1 2">
    <name type="scientific">Lactococcus phage 3R16S</name>
    <dbReference type="NCBI Taxonomy" id="1874589"/>
    <lineage>
        <taxon>Viruses</taxon>
        <taxon>Duplodnaviria</taxon>
        <taxon>Heunggongvirae</taxon>
        <taxon>Uroviricota</taxon>
        <taxon>Caudoviricetes</taxon>
        <taxon>Skunavirus</taxon>
        <taxon>Skunavirus sv3R16S</taxon>
    </lineage>
</organism>
<accession>A0A2H4FGR8</accession>
<name>A0A2H4FGR8_9CAUD</name>
<evidence type="ECO:0000313" key="2">
    <source>
        <dbReference type="Proteomes" id="UP000240281"/>
    </source>
</evidence>
<proteinExistence type="predicted"/>
<reference evidence="1 2" key="1">
    <citation type="submission" date="2016-06" db="EMBL/GenBank/DDBJ databases">
        <title>Bacteriophages play LEGO with their Carbohydrate Binding Modules.</title>
        <authorList>
            <person name="Hayes S."/>
        </authorList>
    </citation>
    <scope>NUCLEOTIDE SEQUENCE [LARGE SCALE GENOMIC DNA]</scope>
</reference>
<dbReference type="EMBL" id="KX379666">
    <property type="protein sequence ID" value="AOQ29182.1"/>
    <property type="molecule type" value="Genomic_DNA"/>
</dbReference>
<dbReference type="Proteomes" id="UP000240281">
    <property type="component" value="Segment"/>
</dbReference>
<protein>
    <submittedName>
        <fullName evidence="1">Uncharacterized protein</fullName>
    </submittedName>
</protein>
<gene>
    <name evidence="1" type="ORF">3R16S_028</name>
</gene>
<keyword evidence="2" id="KW-1185">Reference proteome</keyword>
<evidence type="ECO:0000313" key="1">
    <source>
        <dbReference type="EMBL" id="AOQ29182.1"/>
    </source>
</evidence>
<sequence length="73" mass="8764">MLSLIKPAKAKHQDRSNWIMKDEFTYYTVTWIWEKEIKSRKFYGKQEAKKWFDAVESSSPTLKKHTEIIEVIA</sequence>